<dbReference type="Proteomes" id="UP000076154">
    <property type="component" value="Unassembled WGS sequence"/>
</dbReference>
<evidence type="ECO:0000313" key="2">
    <source>
        <dbReference type="EMBL" id="RDB15882.1"/>
    </source>
</evidence>
<evidence type="ECO:0000313" key="3">
    <source>
        <dbReference type="Proteomes" id="UP000076154"/>
    </source>
</evidence>
<sequence>MGDAQYLTPTGCTYDPTPASNHGAATRQAADVQQLPLEILREIFIHCLTYDRSPNHKVAPLLLCRIFSLWRSVALSTPQLWSKLSLDRIAFEADITKSMRTLTNATELWFRCVGQHCPFTYDATLPDGATANAAGKSLIFPLPALLRKLDLSIDDCSQLIAHGHRQTEAFVLLETARITVRSNSPLSIALHSFPFAAAPQLRDLALNITGDHLQTTNSLLPWAQLSQLLERYIPLEAWHKIIRQCPLLTICSVELDIPSPPSLPDELADAILPCLEDLTLLFSSGPFLDAALAHLEFPALGSLHLACNDSLAFDLTSDTIVHIFRDAPLTSFTLRQGRTEAEELCALLATTNTLVYLDLACDAFFVDLFCLLCHDVEDDPIVLPWLRHLTFSIFDYGYRNADDEGPEWYFGEDLLLELIKSRWWTGDEITMHPTGQEMFRLQRLSLVIDEQHPTMQDEVVKMLEPLEEQGLRVDVHAGARSEWTNGYHTGLQWKAYMDDEFEGY</sequence>
<accession>A0A369J3B9</accession>
<reference evidence="2" key="1">
    <citation type="submission" date="2018-04" db="EMBL/GenBank/DDBJ databases">
        <title>Whole genome sequencing of Hypsizygus marmoreus.</title>
        <authorList>
            <person name="Choi I.-G."/>
            <person name="Min B."/>
            <person name="Kim J.-G."/>
            <person name="Kim S."/>
            <person name="Oh Y.-L."/>
            <person name="Kong W.-S."/>
            <person name="Park H."/>
            <person name="Jeong J."/>
            <person name="Song E.-S."/>
        </authorList>
    </citation>
    <scope>NUCLEOTIDE SEQUENCE [LARGE SCALE GENOMIC DNA]</scope>
    <source>
        <strain evidence="2">51987-8</strain>
    </source>
</reference>
<dbReference type="OrthoDB" id="3016965at2759"/>
<dbReference type="STRING" id="39966.A0A369J3B9"/>
<evidence type="ECO:0000256" key="1">
    <source>
        <dbReference type="SAM" id="MobiDB-lite"/>
    </source>
</evidence>
<gene>
    <name evidence="2" type="ORF">Hypma_003616</name>
</gene>
<dbReference type="AlphaFoldDB" id="A0A369J3B9"/>
<protein>
    <recommendedName>
        <fullName evidence="4">F-box domain-containing protein</fullName>
    </recommendedName>
</protein>
<comment type="caution">
    <text evidence="2">The sequence shown here is derived from an EMBL/GenBank/DDBJ whole genome shotgun (WGS) entry which is preliminary data.</text>
</comment>
<name>A0A369J3B9_HYPMA</name>
<feature type="region of interest" description="Disordered" evidence="1">
    <location>
        <begin position="1"/>
        <end position="20"/>
    </location>
</feature>
<keyword evidence="3" id="KW-1185">Reference proteome</keyword>
<evidence type="ECO:0008006" key="4">
    <source>
        <dbReference type="Google" id="ProtNLM"/>
    </source>
</evidence>
<organism evidence="2 3">
    <name type="scientific">Hypsizygus marmoreus</name>
    <name type="common">White beech mushroom</name>
    <name type="synonym">Agaricus marmoreus</name>
    <dbReference type="NCBI Taxonomy" id="39966"/>
    <lineage>
        <taxon>Eukaryota</taxon>
        <taxon>Fungi</taxon>
        <taxon>Dikarya</taxon>
        <taxon>Basidiomycota</taxon>
        <taxon>Agaricomycotina</taxon>
        <taxon>Agaricomycetes</taxon>
        <taxon>Agaricomycetidae</taxon>
        <taxon>Agaricales</taxon>
        <taxon>Tricholomatineae</taxon>
        <taxon>Lyophyllaceae</taxon>
        <taxon>Hypsizygus</taxon>
    </lineage>
</organism>
<dbReference type="EMBL" id="LUEZ02000138">
    <property type="protein sequence ID" value="RDB15882.1"/>
    <property type="molecule type" value="Genomic_DNA"/>
</dbReference>
<proteinExistence type="predicted"/>
<dbReference type="InParanoid" id="A0A369J3B9"/>